<feature type="domain" description="GAG-pre-integrase" evidence="1">
    <location>
        <begin position="113"/>
        <end position="150"/>
    </location>
</feature>
<proteinExistence type="predicted"/>
<dbReference type="Proteomes" id="UP000075243">
    <property type="component" value="Unassembled WGS sequence"/>
</dbReference>
<protein>
    <recommendedName>
        <fullName evidence="1">GAG-pre-integrase domain-containing protein</fullName>
    </recommendedName>
</protein>
<gene>
    <name evidence="2" type="ORF">KK1_036257</name>
</gene>
<dbReference type="AlphaFoldDB" id="A0A151RII3"/>
<evidence type="ECO:0000259" key="1">
    <source>
        <dbReference type="Pfam" id="PF13976"/>
    </source>
</evidence>
<dbReference type="Pfam" id="PF13976">
    <property type="entry name" value="gag_pre-integrs"/>
    <property type="match status" value="1"/>
</dbReference>
<organism evidence="2 3">
    <name type="scientific">Cajanus cajan</name>
    <name type="common">Pigeon pea</name>
    <name type="synonym">Cajanus indicus</name>
    <dbReference type="NCBI Taxonomy" id="3821"/>
    <lineage>
        <taxon>Eukaryota</taxon>
        <taxon>Viridiplantae</taxon>
        <taxon>Streptophyta</taxon>
        <taxon>Embryophyta</taxon>
        <taxon>Tracheophyta</taxon>
        <taxon>Spermatophyta</taxon>
        <taxon>Magnoliopsida</taxon>
        <taxon>eudicotyledons</taxon>
        <taxon>Gunneridae</taxon>
        <taxon>Pentapetalae</taxon>
        <taxon>rosids</taxon>
        <taxon>fabids</taxon>
        <taxon>Fabales</taxon>
        <taxon>Fabaceae</taxon>
        <taxon>Papilionoideae</taxon>
        <taxon>50 kb inversion clade</taxon>
        <taxon>NPAAA clade</taxon>
        <taxon>indigoferoid/millettioid clade</taxon>
        <taxon>Phaseoleae</taxon>
        <taxon>Cajanus</taxon>
    </lineage>
</organism>
<dbReference type="Gramene" id="C.cajan_37874.t">
    <property type="protein sequence ID" value="C.cajan_37874.t.cds1"/>
    <property type="gene ID" value="C.cajan_37874"/>
</dbReference>
<dbReference type="EMBL" id="KQ483721">
    <property type="protein sequence ID" value="KYP42348.1"/>
    <property type="molecule type" value="Genomic_DNA"/>
</dbReference>
<evidence type="ECO:0000313" key="2">
    <source>
        <dbReference type="EMBL" id="KYP42348.1"/>
    </source>
</evidence>
<name>A0A151RII3_CAJCA</name>
<sequence>MIGNQSFLSHFSLSTSFPSITLVDGSQIKVHGIGQTHPLPNLPLHYVLFVPGCPFNLIFISKLTCTLNFSNLFVNNSILVQDRRIGRMIGTRHESAGLNRLSPLIIYVSIFVDLAHQCLGHPNSKKLRLLVPSFSSIKSIQCESCQLGKHVH</sequence>
<keyword evidence="3" id="KW-1185">Reference proteome</keyword>
<evidence type="ECO:0000313" key="3">
    <source>
        <dbReference type="Proteomes" id="UP000075243"/>
    </source>
</evidence>
<reference evidence="2" key="1">
    <citation type="journal article" date="2012" name="Nat. Biotechnol.">
        <title>Draft genome sequence of pigeonpea (Cajanus cajan), an orphan legume crop of resource-poor farmers.</title>
        <authorList>
            <person name="Varshney R.K."/>
            <person name="Chen W."/>
            <person name="Li Y."/>
            <person name="Bharti A.K."/>
            <person name="Saxena R.K."/>
            <person name="Schlueter J.A."/>
            <person name="Donoghue M.T."/>
            <person name="Azam S."/>
            <person name="Fan G."/>
            <person name="Whaley A.M."/>
            <person name="Farmer A.D."/>
            <person name="Sheridan J."/>
            <person name="Iwata A."/>
            <person name="Tuteja R."/>
            <person name="Penmetsa R.V."/>
            <person name="Wu W."/>
            <person name="Upadhyaya H.D."/>
            <person name="Yang S.P."/>
            <person name="Shah T."/>
            <person name="Saxena K.B."/>
            <person name="Michael T."/>
            <person name="McCombie W.R."/>
            <person name="Yang B."/>
            <person name="Zhang G."/>
            <person name="Yang H."/>
            <person name="Wang J."/>
            <person name="Spillane C."/>
            <person name="Cook D.R."/>
            <person name="May G.D."/>
            <person name="Xu X."/>
            <person name="Jackson S.A."/>
        </authorList>
    </citation>
    <scope>NUCLEOTIDE SEQUENCE [LARGE SCALE GENOMIC DNA]</scope>
</reference>
<accession>A0A151RII3</accession>
<dbReference type="InterPro" id="IPR025724">
    <property type="entry name" value="GAG-pre-integrase_dom"/>
</dbReference>